<dbReference type="Proteomes" id="UP000192923">
    <property type="component" value="Unassembled WGS sequence"/>
</dbReference>
<keyword evidence="2" id="KW-1185">Reference proteome</keyword>
<evidence type="ECO:0000313" key="2">
    <source>
        <dbReference type="Proteomes" id="UP000192923"/>
    </source>
</evidence>
<organism evidence="1 2">
    <name type="scientific">Methylomagnum ishizawai</name>
    <dbReference type="NCBI Taxonomy" id="1760988"/>
    <lineage>
        <taxon>Bacteria</taxon>
        <taxon>Pseudomonadati</taxon>
        <taxon>Pseudomonadota</taxon>
        <taxon>Gammaproteobacteria</taxon>
        <taxon>Methylococcales</taxon>
        <taxon>Methylococcaceae</taxon>
        <taxon>Methylomagnum</taxon>
    </lineage>
</organism>
<name>A0A1Y6CZC4_9GAMM</name>
<evidence type="ECO:0008006" key="3">
    <source>
        <dbReference type="Google" id="ProtNLM"/>
    </source>
</evidence>
<dbReference type="RefSeq" id="WP_085214768.1">
    <property type="nucleotide sequence ID" value="NZ_FXAM01000001.1"/>
</dbReference>
<gene>
    <name evidence="1" type="ORF">SAMN02949497_3419</name>
</gene>
<dbReference type="EMBL" id="FXAM01000001">
    <property type="protein sequence ID" value="SMF96039.1"/>
    <property type="molecule type" value="Genomic_DNA"/>
</dbReference>
<dbReference type="STRING" id="1760988.SAMN02949497_3419"/>
<reference evidence="1 2" key="1">
    <citation type="submission" date="2016-12" db="EMBL/GenBank/DDBJ databases">
        <authorList>
            <person name="Song W.-J."/>
            <person name="Kurnit D.M."/>
        </authorList>
    </citation>
    <scope>NUCLEOTIDE SEQUENCE [LARGE SCALE GENOMIC DNA]</scope>
    <source>
        <strain evidence="1 2">175</strain>
    </source>
</reference>
<evidence type="ECO:0000313" key="1">
    <source>
        <dbReference type="EMBL" id="SMF96039.1"/>
    </source>
</evidence>
<dbReference type="AlphaFoldDB" id="A0A1Y6CZC4"/>
<proteinExistence type="predicted"/>
<accession>A0A1Y6CZC4</accession>
<sequence>MTAMQRTTGRDFSLTLQSTYGTFSPSPGLTVEYTEEPLADSTPKVYVDGAPRTLVTHKGHRVTFKFDRSGPASEQIWSRVEADYFAGVAQADWTATMRIRNPNGSITTKSYTLGGLEKLSQSPAGGDATVEQTLQFFFGLLATS</sequence>
<protein>
    <recommendedName>
        <fullName evidence="3">Phage tail tube protein</fullName>
    </recommendedName>
</protein>